<dbReference type="Gene3D" id="3.40.190.10">
    <property type="entry name" value="Periplasmic binding protein-like II"/>
    <property type="match status" value="2"/>
</dbReference>
<dbReference type="InterPro" id="IPR022419">
    <property type="entry name" value="Porphobilin_deaminase_cofac_BS"/>
</dbReference>
<evidence type="ECO:0000256" key="8">
    <source>
        <dbReference type="HAMAP-Rule" id="MF_00260"/>
    </source>
</evidence>
<dbReference type="Gene3D" id="3.30.160.40">
    <property type="entry name" value="Porphobilinogen deaminase, C-terminal domain"/>
    <property type="match status" value="1"/>
</dbReference>
<dbReference type="HAMAP" id="MF_00260">
    <property type="entry name" value="Porphobil_deam"/>
    <property type="match status" value="1"/>
</dbReference>
<dbReference type="PANTHER" id="PTHR11557">
    <property type="entry name" value="PORPHOBILINOGEN DEAMINASE"/>
    <property type="match status" value="1"/>
</dbReference>
<dbReference type="InterPro" id="IPR000860">
    <property type="entry name" value="HemC"/>
</dbReference>
<dbReference type="AlphaFoldDB" id="A0A0M4NU90"/>
<dbReference type="STRING" id="1705394.SP60_06220"/>
<dbReference type="EMBL" id="CP010552">
    <property type="protein sequence ID" value="ALE52832.1"/>
    <property type="molecule type" value="Genomic_DNA"/>
</dbReference>
<dbReference type="GO" id="GO:0006782">
    <property type="term" value="P:protoporphyrinogen IX biosynthetic process"/>
    <property type="evidence" value="ECO:0007669"/>
    <property type="project" value="UniProtKB-UniRule"/>
</dbReference>
<dbReference type="EC" id="2.5.1.61" evidence="8"/>
<dbReference type="GO" id="GO:0005737">
    <property type="term" value="C:cytoplasm"/>
    <property type="evidence" value="ECO:0007669"/>
    <property type="project" value="UniProtKB-UniRule"/>
</dbReference>
<dbReference type="Proteomes" id="UP000058020">
    <property type="component" value="Chromosome"/>
</dbReference>
<dbReference type="FunFam" id="3.40.190.10:FF:000005">
    <property type="entry name" value="Porphobilinogen deaminase"/>
    <property type="match status" value="1"/>
</dbReference>
<comment type="cofactor">
    <cofactor evidence="8">
        <name>dipyrromethane</name>
        <dbReference type="ChEBI" id="CHEBI:60342"/>
    </cofactor>
    <text evidence="8">Binds 1 dipyrromethane group covalently.</text>
</comment>
<comment type="function">
    <text evidence="1 8">Tetrapolymerization of the monopyrrole PBG into the hydroxymethylbilane pre-uroporphyrinogen in several discrete steps.</text>
</comment>
<dbReference type="InterPro" id="IPR022417">
    <property type="entry name" value="Porphobilin_deaminase_N"/>
</dbReference>
<dbReference type="PANTHER" id="PTHR11557:SF0">
    <property type="entry name" value="PORPHOBILINOGEN DEAMINASE"/>
    <property type="match status" value="1"/>
</dbReference>
<reference evidence="11 12" key="1">
    <citation type="journal article" date="2015" name="Genome Announc.">
        <title>Genome Sequence of 'Candidatus Thioglobus autotrophica' Strain EF1, a Chemoautotroph from the SUP05 Clade of Marine Gammaproteobacteria.</title>
        <authorList>
            <person name="Shah V."/>
            <person name="Morris R.M."/>
        </authorList>
    </citation>
    <scope>NUCLEOTIDE SEQUENCE [LARGE SCALE GENOMIC DNA]</scope>
    <source>
        <strain evidence="11 12">EF1</strain>
    </source>
</reference>
<comment type="catalytic activity">
    <reaction evidence="7 8">
        <text>4 porphobilinogen + H2O = hydroxymethylbilane + 4 NH4(+)</text>
        <dbReference type="Rhea" id="RHEA:13185"/>
        <dbReference type="ChEBI" id="CHEBI:15377"/>
        <dbReference type="ChEBI" id="CHEBI:28938"/>
        <dbReference type="ChEBI" id="CHEBI:57845"/>
        <dbReference type="ChEBI" id="CHEBI:58126"/>
        <dbReference type="EC" id="2.5.1.61"/>
    </reaction>
</comment>
<comment type="subunit">
    <text evidence="4 8">Monomer.</text>
</comment>
<dbReference type="SUPFAM" id="SSF54782">
    <property type="entry name" value="Porphobilinogen deaminase (hydroxymethylbilane synthase), C-terminal domain"/>
    <property type="match status" value="1"/>
</dbReference>
<dbReference type="InterPro" id="IPR036803">
    <property type="entry name" value="Porphobilinogen_deaminase_C_sf"/>
</dbReference>
<dbReference type="PIRSF" id="PIRSF001438">
    <property type="entry name" value="4pyrrol_synth_OHMeBilane_synth"/>
    <property type="match status" value="1"/>
</dbReference>
<feature type="domain" description="Porphobilinogen deaminase C-terminal" evidence="10">
    <location>
        <begin position="225"/>
        <end position="293"/>
    </location>
</feature>
<evidence type="ECO:0000313" key="12">
    <source>
        <dbReference type="Proteomes" id="UP000058020"/>
    </source>
</evidence>
<evidence type="ECO:0000256" key="3">
    <source>
        <dbReference type="ARBA" id="ARBA00005638"/>
    </source>
</evidence>
<evidence type="ECO:0000256" key="5">
    <source>
        <dbReference type="ARBA" id="ARBA00022679"/>
    </source>
</evidence>
<dbReference type="RefSeq" id="WP_053951802.1">
    <property type="nucleotide sequence ID" value="NZ_CP010552.1"/>
</dbReference>
<dbReference type="FunFam" id="3.40.190.10:FF:000004">
    <property type="entry name" value="Porphobilinogen deaminase"/>
    <property type="match status" value="1"/>
</dbReference>
<dbReference type="GO" id="GO:0004418">
    <property type="term" value="F:hydroxymethylbilane synthase activity"/>
    <property type="evidence" value="ECO:0007669"/>
    <property type="project" value="UniProtKB-UniRule"/>
</dbReference>
<organism evidence="11 12">
    <name type="scientific">Candidatus Thioglobus autotrophicus</name>
    <dbReference type="NCBI Taxonomy" id="1705394"/>
    <lineage>
        <taxon>Bacteria</taxon>
        <taxon>Pseudomonadati</taxon>
        <taxon>Pseudomonadota</taxon>
        <taxon>Gammaproteobacteria</taxon>
        <taxon>Candidatus Pseudothioglobaceae</taxon>
        <taxon>Candidatus Thioglobus</taxon>
    </lineage>
</organism>
<protein>
    <recommendedName>
        <fullName evidence="8">Porphobilinogen deaminase</fullName>
        <shortName evidence="8">PBG</shortName>
        <ecNumber evidence="8">2.5.1.61</ecNumber>
    </recommendedName>
    <alternativeName>
        <fullName evidence="8">Hydroxymethylbilane synthase</fullName>
        <shortName evidence="8">HMBS</shortName>
    </alternativeName>
    <alternativeName>
        <fullName evidence="8">Pre-uroporphyrinogen synthase</fullName>
    </alternativeName>
</protein>
<evidence type="ECO:0000256" key="6">
    <source>
        <dbReference type="ARBA" id="ARBA00023244"/>
    </source>
</evidence>
<keyword evidence="12" id="KW-1185">Reference proteome</keyword>
<feature type="domain" description="Porphobilinogen deaminase N-terminal" evidence="9">
    <location>
        <begin position="5"/>
        <end position="212"/>
    </location>
</feature>
<dbReference type="Pfam" id="PF01379">
    <property type="entry name" value="Porphobil_deam"/>
    <property type="match status" value="1"/>
</dbReference>
<dbReference type="PRINTS" id="PR00151">
    <property type="entry name" value="PORPHBDMNASE"/>
</dbReference>
<comment type="pathway">
    <text evidence="2">Porphyrin-containing compound metabolism; protoporphyrin-IX biosynthesis; coproporphyrinogen-III from 5-aminolevulinate: step 2/4.</text>
</comment>
<keyword evidence="6 8" id="KW-0627">Porphyrin biosynthesis</keyword>
<evidence type="ECO:0000256" key="4">
    <source>
        <dbReference type="ARBA" id="ARBA00011245"/>
    </source>
</evidence>
<sequence length="305" mass="33181">MNKTLKIATRKSPLALWQAEHVKARLEAIHPDLKVELVKMTTKGDQILNSPLSKIGGKGLFIKELEIGMMEGVADIAVHSMKDVPYEIPPGFELGAILKRENPFDAFVSNHYDGINDLPQGAKVGTCSMRRIVQLKAQRPDLEILDLRGNVNTRLQKLDDGEFDAIILACAGLIRLKFETRIKQEIPAIDSLPAVGQGAVGIEIRENDQTILDLISPLIDQETTYRVNAERAMNARLEGGCSVPIAGFATLDGDQLNVTGLVGNVKSGVILKHQVSGHVSEAQALGEELADQLIVMGAKDILKVD</sequence>
<evidence type="ECO:0000313" key="11">
    <source>
        <dbReference type="EMBL" id="ALE52832.1"/>
    </source>
</evidence>
<name>A0A0M4NU90_9GAMM</name>
<dbReference type="KEGG" id="tho:SP60_06220"/>
<dbReference type="PATRIC" id="fig|1705394.5.peg.1239"/>
<comment type="similarity">
    <text evidence="3 8">Belongs to the HMBS family.</text>
</comment>
<dbReference type="NCBIfam" id="TIGR00212">
    <property type="entry name" value="hemC"/>
    <property type="match status" value="1"/>
</dbReference>
<accession>A0A0M4NU90</accession>
<comment type="miscellaneous">
    <text evidence="8">The porphobilinogen subunits are added to the dipyrromethane group.</text>
</comment>
<dbReference type="InterPro" id="IPR022418">
    <property type="entry name" value="Porphobilinogen_deaminase_C"/>
</dbReference>
<evidence type="ECO:0000256" key="2">
    <source>
        <dbReference type="ARBA" id="ARBA00004735"/>
    </source>
</evidence>
<gene>
    <name evidence="8" type="primary">hemC</name>
    <name evidence="11" type="ORF">SP60_06220</name>
</gene>
<dbReference type="Pfam" id="PF03900">
    <property type="entry name" value="Porphobil_deamC"/>
    <property type="match status" value="1"/>
</dbReference>
<dbReference type="SUPFAM" id="SSF53850">
    <property type="entry name" value="Periplasmic binding protein-like II"/>
    <property type="match status" value="1"/>
</dbReference>
<evidence type="ECO:0000259" key="10">
    <source>
        <dbReference type="Pfam" id="PF03900"/>
    </source>
</evidence>
<proteinExistence type="inferred from homology"/>
<dbReference type="PROSITE" id="PS00533">
    <property type="entry name" value="PORPHOBILINOGEN_DEAM"/>
    <property type="match status" value="1"/>
</dbReference>
<feature type="modified residue" description="S-(dipyrrolylmethanemethyl)cysteine" evidence="8">
    <location>
        <position position="241"/>
    </location>
</feature>
<evidence type="ECO:0000256" key="1">
    <source>
        <dbReference type="ARBA" id="ARBA00002869"/>
    </source>
</evidence>
<evidence type="ECO:0000256" key="7">
    <source>
        <dbReference type="ARBA" id="ARBA00048169"/>
    </source>
</evidence>
<keyword evidence="5 8" id="KW-0808">Transferase</keyword>
<dbReference type="OrthoDB" id="9810298at2"/>
<evidence type="ECO:0000259" key="9">
    <source>
        <dbReference type="Pfam" id="PF01379"/>
    </source>
</evidence>
<dbReference type="CDD" id="cd13646">
    <property type="entry name" value="PBP2_EcHMBS_like"/>
    <property type="match status" value="1"/>
</dbReference>
<dbReference type="UniPathway" id="UPA00251">
    <property type="reaction ID" value="UER00319"/>
</dbReference>